<evidence type="ECO:0000256" key="2">
    <source>
        <dbReference type="ARBA" id="ARBA00023015"/>
    </source>
</evidence>
<dbReference type="InterPro" id="IPR013249">
    <property type="entry name" value="RNA_pol_sigma70_r4_t2"/>
</dbReference>
<comment type="caution">
    <text evidence="7">The sequence shown here is derived from an EMBL/GenBank/DDBJ whole genome shotgun (WGS) entry which is preliminary data.</text>
</comment>
<evidence type="ECO:0000256" key="1">
    <source>
        <dbReference type="ARBA" id="ARBA00010641"/>
    </source>
</evidence>
<evidence type="ECO:0000313" key="8">
    <source>
        <dbReference type="Proteomes" id="UP001596958"/>
    </source>
</evidence>
<dbReference type="Gene3D" id="1.10.10.10">
    <property type="entry name" value="Winged helix-like DNA-binding domain superfamily/Winged helix DNA-binding domain"/>
    <property type="match status" value="1"/>
</dbReference>
<evidence type="ECO:0000313" key="7">
    <source>
        <dbReference type="EMBL" id="MFD0750640.1"/>
    </source>
</evidence>
<dbReference type="Proteomes" id="UP001596958">
    <property type="component" value="Unassembled WGS sequence"/>
</dbReference>
<feature type="domain" description="RNA polymerase sigma factor 70 region 4 type 2" evidence="6">
    <location>
        <begin position="120"/>
        <end position="171"/>
    </location>
</feature>
<dbReference type="InterPro" id="IPR014284">
    <property type="entry name" value="RNA_pol_sigma-70_dom"/>
</dbReference>
<dbReference type="NCBIfam" id="TIGR02937">
    <property type="entry name" value="sigma70-ECF"/>
    <property type="match status" value="1"/>
</dbReference>
<keyword evidence="3" id="KW-0731">Sigma factor</keyword>
<dbReference type="EMBL" id="JBHTHU010000006">
    <property type="protein sequence ID" value="MFD0750640.1"/>
    <property type="molecule type" value="Genomic_DNA"/>
</dbReference>
<name>A0ABW2YYE8_9SPHI</name>
<dbReference type="InterPro" id="IPR007627">
    <property type="entry name" value="RNA_pol_sigma70_r2"/>
</dbReference>
<organism evidence="7 8">
    <name type="scientific">Mucilaginibacter calamicampi</name>
    <dbReference type="NCBI Taxonomy" id="1302352"/>
    <lineage>
        <taxon>Bacteria</taxon>
        <taxon>Pseudomonadati</taxon>
        <taxon>Bacteroidota</taxon>
        <taxon>Sphingobacteriia</taxon>
        <taxon>Sphingobacteriales</taxon>
        <taxon>Sphingobacteriaceae</taxon>
        <taxon>Mucilaginibacter</taxon>
    </lineage>
</organism>
<feature type="domain" description="RNA polymerase sigma-70 region 2" evidence="5">
    <location>
        <begin position="24"/>
        <end position="92"/>
    </location>
</feature>
<comment type="similarity">
    <text evidence="1">Belongs to the sigma-70 factor family. ECF subfamily.</text>
</comment>
<accession>A0ABW2YYE8</accession>
<evidence type="ECO:0000259" key="5">
    <source>
        <dbReference type="Pfam" id="PF04542"/>
    </source>
</evidence>
<dbReference type="PANTHER" id="PTHR43133:SF46">
    <property type="entry name" value="RNA POLYMERASE SIGMA-70 FACTOR ECF SUBFAMILY"/>
    <property type="match status" value="1"/>
</dbReference>
<dbReference type="SUPFAM" id="SSF88659">
    <property type="entry name" value="Sigma3 and sigma4 domains of RNA polymerase sigma factors"/>
    <property type="match status" value="1"/>
</dbReference>
<evidence type="ECO:0000259" key="6">
    <source>
        <dbReference type="Pfam" id="PF08281"/>
    </source>
</evidence>
<dbReference type="Gene3D" id="1.10.1740.10">
    <property type="match status" value="1"/>
</dbReference>
<evidence type="ECO:0000256" key="4">
    <source>
        <dbReference type="ARBA" id="ARBA00023163"/>
    </source>
</evidence>
<dbReference type="PANTHER" id="PTHR43133">
    <property type="entry name" value="RNA POLYMERASE ECF-TYPE SIGMA FACTO"/>
    <property type="match status" value="1"/>
</dbReference>
<dbReference type="InterPro" id="IPR013324">
    <property type="entry name" value="RNA_pol_sigma_r3/r4-like"/>
</dbReference>
<keyword evidence="8" id="KW-1185">Reference proteome</keyword>
<reference evidence="8" key="1">
    <citation type="journal article" date="2019" name="Int. J. Syst. Evol. Microbiol.">
        <title>The Global Catalogue of Microorganisms (GCM) 10K type strain sequencing project: providing services to taxonomists for standard genome sequencing and annotation.</title>
        <authorList>
            <consortium name="The Broad Institute Genomics Platform"/>
            <consortium name="The Broad Institute Genome Sequencing Center for Infectious Disease"/>
            <person name="Wu L."/>
            <person name="Ma J."/>
        </authorList>
    </citation>
    <scope>NUCLEOTIDE SEQUENCE [LARGE SCALE GENOMIC DNA]</scope>
    <source>
        <strain evidence="8">CCUG 63418</strain>
    </source>
</reference>
<dbReference type="InterPro" id="IPR036388">
    <property type="entry name" value="WH-like_DNA-bd_sf"/>
</dbReference>
<protein>
    <submittedName>
        <fullName evidence="7">RNA polymerase sigma factor</fullName>
    </submittedName>
</protein>
<dbReference type="SUPFAM" id="SSF88946">
    <property type="entry name" value="Sigma2 domain of RNA polymerase sigma factors"/>
    <property type="match status" value="1"/>
</dbReference>
<dbReference type="RefSeq" id="WP_377100084.1">
    <property type="nucleotide sequence ID" value="NZ_JBHTHU010000006.1"/>
</dbReference>
<sequence length="193" mass="22416">MNDKELSVVIAGCVANKRKAQQQLYLLFYQRMWRLCMRYLRVDDLVPEALNAGFLKVFTNIKTYHNEKGNLENWVAAIMIRCCIDLQRSEMRFQYHDDITETDNVMPISPDALNNLYAADLLRYIRELPPASQAVFNLYEVDGFDHAEIAAMLNITESTSRWHLSSAKKTLRQELIKNSRDHERTNVAKTALT</sequence>
<dbReference type="Pfam" id="PF04542">
    <property type="entry name" value="Sigma70_r2"/>
    <property type="match status" value="1"/>
</dbReference>
<proteinExistence type="inferred from homology"/>
<keyword evidence="4" id="KW-0804">Transcription</keyword>
<dbReference type="InterPro" id="IPR013325">
    <property type="entry name" value="RNA_pol_sigma_r2"/>
</dbReference>
<dbReference type="Pfam" id="PF08281">
    <property type="entry name" value="Sigma70_r4_2"/>
    <property type="match status" value="1"/>
</dbReference>
<keyword evidence="2" id="KW-0805">Transcription regulation</keyword>
<evidence type="ECO:0000256" key="3">
    <source>
        <dbReference type="ARBA" id="ARBA00023082"/>
    </source>
</evidence>
<gene>
    <name evidence="7" type="ORF">ACFQZS_10830</name>
</gene>
<dbReference type="InterPro" id="IPR039425">
    <property type="entry name" value="RNA_pol_sigma-70-like"/>
</dbReference>